<dbReference type="PANTHER" id="PTHR11999:SF70">
    <property type="entry name" value="MIP05841P"/>
    <property type="match status" value="1"/>
</dbReference>
<evidence type="ECO:0000256" key="7">
    <source>
        <dbReference type="RuleBase" id="RU000382"/>
    </source>
</evidence>
<dbReference type="SUPFAM" id="SSF53383">
    <property type="entry name" value="PLP-dependent transferases"/>
    <property type="match status" value="1"/>
</dbReference>
<accession>A0A507C2L1</accession>
<keyword evidence="3" id="KW-0210">Decarboxylase</keyword>
<dbReference type="GO" id="GO:0006520">
    <property type="term" value="P:amino acid metabolic process"/>
    <property type="evidence" value="ECO:0007669"/>
    <property type="project" value="InterPro"/>
</dbReference>
<comment type="caution">
    <text evidence="8">The sequence shown here is derived from an EMBL/GenBank/DDBJ whole genome shotgun (WGS) entry which is preliminary data.</text>
</comment>
<dbReference type="PANTHER" id="PTHR11999">
    <property type="entry name" value="GROUP II PYRIDOXAL-5-PHOSPHATE DECARBOXYLASE"/>
    <property type="match status" value="1"/>
</dbReference>
<dbReference type="InterPro" id="IPR002129">
    <property type="entry name" value="PyrdxlP-dep_de-COase"/>
</dbReference>
<keyword evidence="5 7" id="KW-0456">Lyase</keyword>
<evidence type="ECO:0000256" key="1">
    <source>
        <dbReference type="ARBA" id="ARBA00001933"/>
    </source>
</evidence>
<evidence type="ECO:0000256" key="6">
    <source>
        <dbReference type="PIRSR" id="PIRSR602129-50"/>
    </source>
</evidence>
<evidence type="ECO:0008006" key="10">
    <source>
        <dbReference type="Google" id="ProtNLM"/>
    </source>
</evidence>
<dbReference type="InterPro" id="IPR015421">
    <property type="entry name" value="PyrdxlP-dep_Trfase_major"/>
</dbReference>
<comment type="similarity">
    <text evidence="2 7">Belongs to the group II decarboxylase family.</text>
</comment>
<evidence type="ECO:0000313" key="9">
    <source>
        <dbReference type="Proteomes" id="UP000320475"/>
    </source>
</evidence>
<dbReference type="InterPro" id="IPR015422">
    <property type="entry name" value="PyrdxlP-dep_Trfase_small"/>
</dbReference>
<keyword evidence="4 6" id="KW-0663">Pyridoxal phosphate</keyword>
<feature type="modified residue" description="N6-(pyridoxal phosphate)lysine" evidence="6">
    <location>
        <position position="309"/>
    </location>
</feature>
<dbReference type="Pfam" id="PF00282">
    <property type="entry name" value="Pyridoxal_deC"/>
    <property type="match status" value="1"/>
</dbReference>
<dbReference type="InterPro" id="IPR010977">
    <property type="entry name" value="Aromatic_deC"/>
</dbReference>
<evidence type="ECO:0000256" key="3">
    <source>
        <dbReference type="ARBA" id="ARBA00022793"/>
    </source>
</evidence>
<dbReference type="GO" id="GO:0019752">
    <property type="term" value="P:carboxylic acid metabolic process"/>
    <property type="evidence" value="ECO:0007669"/>
    <property type="project" value="InterPro"/>
</dbReference>
<evidence type="ECO:0000256" key="2">
    <source>
        <dbReference type="ARBA" id="ARBA00009533"/>
    </source>
</evidence>
<dbReference type="EMBL" id="QEAM01000879">
    <property type="protein sequence ID" value="TPX33661.1"/>
    <property type="molecule type" value="Genomic_DNA"/>
</dbReference>
<evidence type="ECO:0000256" key="5">
    <source>
        <dbReference type="ARBA" id="ARBA00023239"/>
    </source>
</evidence>
<dbReference type="Gene3D" id="3.40.640.10">
    <property type="entry name" value="Type I PLP-dependent aspartate aminotransferase-like (Major domain)"/>
    <property type="match status" value="1"/>
</dbReference>
<dbReference type="AlphaFoldDB" id="A0A507C2L1"/>
<gene>
    <name evidence="8" type="ORF">SeLEV6574_g08359</name>
</gene>
<evidence type="ECO:0000313" key="8">
    <source>
        <dbReference type="EMBL" id="TPX33661.1"/>
    </source>
</evidence>
<dbReference type="Gene3D" id="1.20.1340.10">
    <property type="entry name" value="dopa decarboxylase, N-terminal domain"/>
    <property type="match status" value="1"/>
</dbReference>
<dbReference type="Proteomes" id="UP000320475">
    <property type="component" value="Unassembled WGS sequence"/>
</dbReference>
<name>A0A507C2L1_9FUNG</name>
<protein>
    <recommendedName>
        <fullName evidence="10">Aromatic-L-amino-acid decarboxylase</fullName>
    </recommendedName>
</protein>
<dbReference type="GO" id="GO:0030170">
    <property type="term" value="F:pyridoxal phosphate binding"/>
    <property type="evidence" value="ECO:0007669"/>
    <property type="project" value="InterPro"/>
</dbReference>
<comment type="cofactor">
    <cofactor evidence="1 6 7">
        <name>pyridoxal 5'-phosphate</name>
        <dbReference type="ChEBI" id="CHEBI:597326"/>
    </cofactor>
</comment>
<dbReference type="VEuPathDB" id="FungiDB:SeMB42_g00159"/>
<evidence type="ECO:0000256" key="4">
    <source>
        <dbReference type="ARBA" id="ARBA00022898"/>
    </source>
</evidence>
<organism evidence="8 9">
    <name type="scientific">Synchytrium endobioticum</name>
    <dbReference type="NCBI Taxonomy" id="286115"/>
    <lineage>
        <taxon>Eukaryota</taxon>
        <taxon>Fungi</taxon>
        <taxon>Fungi incertae sedis</taxon>
        <taxon>Chytridiomycota</taxon>
        <taxon>Chytridiomycota incertae sedis</taxon>
        <taxon>Chytridiomycetes</taxon>
        <taxon>Synchytriales</taxon>
        <taxon>Synchytriaceae</taxon>
        <taxon>Synchytrium</taxon>
    </lineage>
</organism>
<dbReference type="PRINTS" id="PR00800">
    <property type="entry name" value="YHDCRBOXLASE"/>
</dbReference>
<proteinExistence type="inferred from homology"/>
<dbReference type="OrthoDB" id="639767at2759"/>
<dbReference type="GO" id="GO:0005737">
    <property type="term" value="C:cytoplasm"/>
    <property type="evidence" value="ECO:0007669"/>
    <property type="project" value="TreeGrafter"/>
</dbReference>
<dbReference type="InterPro" id="IPR015424">
    <property type="entry name" value="PyrdxlP-dep_Trfase"/>
</dbReference>
<dbReference type="GO" id="GO:0016831">
    <property type="term" value="F:carboxy-lyase activity"/>
    <property type="evidence" value="ECO:0007669"/>
    <property type="project" value="UniProtKB-KW"/>
</dbReference>
<reference evidence="8 9" key="1">
    <citation type="journal article" date="2019" name="Sci. Rep.">
        <title>Comparative genomics of chytrid fungi reveal insights into the obligate biotrophic and pathogenic lifestyle of Synchytrium endobioticum.</title>
        <authorList>
            <person name="van de Vossenberg B.T.L.H."/>
            <person name="Warris S."/>
            <person name="Nguyen H.D.T."/>
            <person name="van Gent-Pelzer M.P.E."/>
            <person name="Joly D.L."/>
            <person name="van de Geest H.C."/>
            <person name="Bonants P.J.M."/>
            <person name="Smith D.S."/>
            <person name="Levesque C.A."/>
            <person name="van der Lee T.A.J."/>
        </authorList>
    </citation>
    <scope>NUCLEOTIDE SEQUENCE [LARGE SCALE GENOMIC DNA]</scope>
    <source>
        <strain evidence="8 9">LEV6574</strain>
    </source>
</reference>
<dbReference type="Gene3D" id="3.90.1150.10">
    <property type="entry name" value="Aspartate Aminotransferase, domain 1"/>
    <property type="match status" value="1"/>
</dbReference>
<sequence length="470" mass="52877">MDADEFRKRGHEAVERIARYYDEIGKYKVLSSVAPGYLAKSLPDHAPEEPESWASIQADFESKIMPGVTHWQHPSFFAFYPANSSYPGILGDMYSSMINCIAFNWQSSPSCTELETITLDWVAKMCNLDKSFLSSGKGGGIIQGTASEAVLIAVIAARERVLQQYRNCNASENELSSVASRLMAYGSTQTHSCTKKACRILNLKFTSIQTDETYRMRGVALKEQIEKDSNAGFIPFYLTATIGTTSSGAVDAIPELVDTLKSRGSMNEQSPIWLHVDAAYAGAAMVCPEHQHHLIGTDYADSYNFNAHKWMLVNFDCSLMDWQLPLGRRFRSLKLWFVLRTYGVRGIQEHIRKHVGQAHRFHELLQSRNHIFNVVTRPHFALVTFQIKPSPVMTFGGTDETRQITRQVLDTVNASGAMFLTPTELNANYVIRFVPGSRDTQNQHIDNAFNALLEAAQMVRERRSRSNPKL</sequence>